<proteinExistence type="predicted"/>
<organism evidence="1">
    <name type="scientific">Myoviridae sp. ctPuP5</name>
    <dbReference type="NCBI Taxonomy" id="2823543"/>
    <lineage>
        <taxon>Viruses</taxon>
        <taxon>Duplodnaviria</taxon>
        <taxon>Heunggongvirae</taxon>
        <taxon>Uroviricota</taxon>
        <taxon>Caudoviricetes</taxon>
    </lineage>
</organism>
<reference evidence="1" key="1">
    <citation type="journal article" date="2021" name="Proc. Natl. Acad. Sci. U.S.A.">
        <title>A Catalog of Tens of Thousands of Viruses from Human Metagenomes Reveals Hidden Associations with Chronic Diseases.</title>
        <authorList>
            <person name="Tisza M.J."/>
            <person name="Buck C.B."/>
        </authorList>
    </citation>
    <scope>NUCLEOTIDE SEQUENCE</scope>
    <source>
        <strain evidence="1">CtPuP5</strain>
    </source>
</reference>
<name>A0A8S5LA64_9CAUD</name>
<dbReference type="EMBL" id="BK014662">
    <property type="protein sequence ID" value="DAD66666.1"/>
    <property type="molecule type" value="Genomic_DNA"/>
</dbReference>
<accession>A0A8S5LA64</accession>
<protein>
    <submittedName>
        <fullName evidence="1">Uncharacterized protein</fullName>
    </submittedName>
</protein>
<evidence type="ECO:0000313" key="1">
    <source>
        <dbReference type="EMBL" id="DAD66666.1"/>
    </source>
</evidence>
<sequence>MIYLCGIKNKGEKQMNKFALARLKRMVIQTALVEAHCQYNIEARDIVTKYVSTNVTQLNFRAYMNMAHERPTQFIDMCFGWYWCNVSPTYKGYGISYLFDLRTSLKRLINN</sequence>